<feature type="compositionally biased region" description="Polar residues" evidence="2">
    <location>
        <begin position="688"/>
        <end position="701"/>
    </location>
</feature>
<dbReference type="EMBL" id="JPKZ01000746">
    <property type="protein sequence ID" value="KHN85694.1"/>
    <property type="molecule type" value="Genomic_DNA"/>
</dbReference>
<evidence type="ECO:0000313" key="5">
    <source>
        <dbReference type="Proteomes" id="UP000031036"/>
    </source>
</evidence>
<evidence type="ECO:0000256" key="1">
    <source>
        <dbReference type="SAM" id="Coils"/>
    </source>
</evidence>
<feature type="region of interest" description="Disordered" evidence="2">
    <location>
        <begin position="1861"/>
        <end position="1886"/>
    </location>
</feature>
<feature type="compositionally biased region" description="Basic and acidic residues" evidence="2">
    <location>
        <begin position="502"/>
        <end position="514"/>
    </location>
</feature>
<feature type="region of interest" description="Disordered" evidence="2">
    <location>
        <begin position="961"/>
        <end position="1000"/>
    </location>
</feature>
<feature type="compositionally biased region" description="Polar residues" evidence="2">
    <location>
        <begin position="990"/>
        <end position="1000"/>
    </location>
</feature>
<feature type="compositionally biased region" description="Low complexity" evidence="2">
    <location>
        <begin position="1963"/>
        <end position="1981"/>
    </location>
</feature>
<feature type="region of interest" description="Disordered" evidence="2">
    <location>
        <begin position="600"/>
        <end position="744"/>
    </location>
</feature>
<name>A0A0B2VW91_TOXCA</name>
<feature type="compositionally biased region" description="Polar residues" evidence="2">
    <location>
        <begin position="539"/>
        <end position="548"/>
    </location>
</feature>
<feature type="compositionally biased region" description="Low complexity" evidence="2">
    <location>
        <begin position="2044"/>
        <end position="2054"/>
    </location>
</feature>
<feature type="compositionally biased region" description="Polar residues" evidence="2">
    <location>
        <begin position="662"/>
        <end position="672"/>
    </location>
</feature>
<feature type="compositionally biased region" description="Polar residues" evidence="2">
    <location>
        <begin position="290"/>
        <end position="300"/>
    </location>
</feature>
<gene>
    <name evidence="4" type="ORF">Tcan_16803</name>
</gene>
<feature type="compositionally biased region" description="Basic and acidic residues" evidence="2">
    <location>
        <begin position="1816"/>
        <end position="1830"/>
    </location>
</feature>
<accession>A0A0B2VW91</accession>
<evidence type="ECO:0000313" key="4">
    <source>
        <dbReference type="EMBL" id="KHN85694.1"/>
    </source>
</evidence>
<evidence type="ECO:0008006" key="6">
    <source>
        <dbReference type="Google" id="ProtNLM"/>
    </source>
</evidence>
<evidence type="ECO:0000256" key="3">
    <source>
        <dbReference type="SAM" id="SignalP"/>
    </source>
</evidence>
<feature type="region of interest" description="Disordered" evidence="2">
    <location>
        <begin position="2029"/>
        <end position="2078"/>
    </location>
</feature>
<dbReference type="Proteomes" id="UP000031036">
    <property type="component" value="Unassembled WGS sequence"/>
</dbReference>
<feature type="signal peptide" evidence="3">
    <location>
        <begin position="1"/>
        <end position="25"/>
    </location>
</feature>
<feature type="chain" id="PRO_5002096365" description="ZP domain-containing protein" evidence="3">
    <location>
        <begin position="26"/>
        <end position="2304"/>
    </location>
</feature>
<organism evidence="4 5">
    <name type="scientific">Toxocara canis</name>
    <name type="common">Canine roundworm</name>
    <dbReference type="NCBI Taxonomy" id="6265"/>
    <lineage>
        <taxon>Eukaryota</taxon>
        <taxon>Metazoa</taxon>
        <taxon>Ecdysozoa</taxon>
        <taxon>Nematoda</taxon>
        <taxon>Chromadorea</taxon>
        <taxon>Rhabditida</taxon>
        <taxon>Spirurina</taxon>
        <taxon>Ascaridomorpha</taxon>
        <taxon>Ascaridoidea</taxon>
        <taxon>Toxocaridae</taxon>
        <taxon>Toxocara</taxon>
    </lineage>
</organism>
<feature type="region of interest" description="Disordered" evidence="2">
    <location>
        <begin position="834"/>
        <end position="866"/>
    </location>
</feature>
<feature type="compositionally biased region" description="Basic residues" evidence="2">
    <location>
        <begin position="225"/>
        <end position="235"/>
    </location>
</feature>
<proteinExistence type="predicted"/>
<keyword evidence="1" id="KW-0175">Coiled coil</keyword>
<feature type="region of interest" description="Disordered" evidence="2">
    <location>
        <begin position="1957"/>
        <end position="1985"/>
    </location>
</feature>
<dbReference type="OrthoDB" id="5873432at2759"/>
<feature type="compositionally biased region" description="Pro residues" evidence="2">
    <location>
        <begin position="704"/>
        <end position="713"/>
    </location>
</feature>
<feature type="compositionally biased region" description="Polar residues" evidence="2">
    <location>
        <begin position="972"/>
        <end position="983"/>
    </location>
</feature>
<feature type="compositionally biased region" description="Basic and acidic residues" evidence="2">
    <location>
        <begin position="1053"/>
        <end position="1076"/>
    </location>
</feature>
<reference evidence="4 5" key="1">
    <citation type="submission" date="2014-11" db="EMBL/GenBank/DDBJ databases">
        <title>Genetic blueprint of the zoonotic pathogen Toxocara canis.</title>
        <authorList>
            <person name="Zhu X.-Q."/>
            <person name="Korhonen P.K."/>
            <person name="Cai H."/>
            <person name="Young N.D."/>
            <person name="Nejsum P."/>
            <person name="von Samson-Himmelstjerna G."/>
            <person name="Boag P.R."/>
            <person name="Tan P."/>
            <person name="Li Q."/>
            <person name="Min J."/>
            <person name="Yang Y."/>
            <person name="Wang X."/>
            <person name="Fang X."/>
            <person name="Hall R.S."/>
            <person name="Hofmann A."/>
            <person name="Sternberg P.W."/>
            <person name="Jex A.R."/>
            <person name="Gasser R.B."/>
        </authorList>
    </citation>
    <scope>NUCLEOTIDE SEQUENCE [LARGE SCALE GENOMIC DNA]</scope>
    <source>
        <strain evidence="4">PN_DK_2014</strain>
    </source>
</reference>
<feature type="compositionally biased region" description="Polar residues" evidence="2">
    <location>
        <begin position="2055"/>
        <end position="2078"/>
    </location>
</feature>
<feature type="compositionally biased region" description="Polar residues" evidence="2">
    <location>
        <begin position="629"/>
        <end position="642"/>
    </location>
</feature>
<feature type="region of interest" description="Disordered" evidence="2">
    <location>
        <begin position="1051"/>
        <end position="1092"/>
    </location>
</feature>
<feature type="compositionally biased region" description="Polar residues" evidence="2">
    <location>
        <begin position="1870"/>
        <end position="1884"/>
    </location>
</feature>
<feature type="region of interest" description="Disordered" evidence="2">
    <location>
        <begin position="1420"/>
        <end position="1446"/>
    </location>
</feature>
<keyword evidence="3" id="KW-0732">Signal</keyword>
<feature type="compositionally biased region" description="Low complexity" evidence="2">
    <location>
        <begin position="391"/>
        <end position="401"/>
    </location>
</feature>
<feature type="compositionally biased region" description="Polar residues" evidence="2">
    <location>
        <begin position="844"/>
        <end position="853"/>
    </location>
</feature>
<feature type="region of interest" description="Disordered" evidence="2">
    <location>
        <begin position="264"/>
        <end position="319"/>
    </location>
</feature>
<feature type="compositionally biased region" description="Polar residues" evidence="2">
    <location>
        <begin position="1077"/>
        <end position="1086"/>
    </location>
</feature>
<feature type="compositionally biased region" description="Polar residues" evidence="2">
    <location>
        <begin position="600"/>
        <end position="610"/>
    </location>
</feature>
<sequence length="2304" mass="252431">MIIRQCALFIVQFVICLYARDQLLSSPFDNFRIECAKASGATRISVHMVGSQGFRRQDIVFGVTCERVDELYPWYGIPMGISDLEREDCYYSQMFDPLVDTDSQFSCRVREYMAGITRLSDTRIQILCCRLRTRDEVNCNERRFGKPMGNDPRTEIFDSNKLINSIAVEGFTYRVRFCDLTPRAIGLIYEDEPSTTTTRTLPTTTEEVIDTELITEQLTTMPSTRTRRTTNRRRTTLTTTTEPTTTRRIIRVTRPNSLFQFRDNDNRAWESTKKPMVTESTQAGDRFDADSNTATNTEVTSMSSYSHSSLTNRKPGGAIDHEIDYDAERFQANANLFETIGEQRSPAGTPPAPGRTKHVGSTQIVQRTYNSLSDTRIWHASSIASTEPTRRQPQSSLRQQPKVAFNKSRFSSFSPAEHSSHDDRNYQQPLNSDNSISEVDISEDQPKIDAQIHLPSAPQDRADVYPSGKNRNSVLGKPLPATSDEVPAVNEHLIDWPATTKVEGEGRSENEQKELSSVLPSFENEPSNKPLLSVPSAESRVQQKSQPSWVLRNNQEAELELPKMGIGGPFSKPRPIAATHSNNANPIAIDEYDVPEPIISSHNNIKSNDGSAIDTDNEQRTAAERTVGLPSTNIQTHSQARFKNSRKEMPQPQKVSEPPSDIVSQDGSTSSIDEQHIHPAVSLKQKTETQNVKIPQSNVNTAAPPVPQTPAIPPLYADYSFEDEASASDRSRESPASTDSINAEELIPSSLENVVVSSVARRKSIVEATLPTLANIPHPGRPIMNVAENEQNSELYVENIDRNSPSSQAISQLSPKSQTEVVIQSVAPDNSTALISEGTPLEEPSSSTTNAQSEAAEPQSEKRQPVVSHKNYLENGANSSLEPSVSSQIAVQNVSENNTYPTARLKVTENVSRVRSNNTTGIVASSQNSSDAASLQIRHYSLPSVLPDTVQLMSTITDKYQTPQRVPVPNRGSLQTSPIPANKNSKEALPSTQSPATQPVAQQAIVSPQIEFGLDDGSQAGNKNSFNESENKNSLYEYTVAKAKMNATSTTEEIAHVNGENKDNDVIRQSDDDSKFDFSTVTPSEGSSEAVDEEDLLDDIDSLLEAQKQAQSEIENAEELLEQTLQGSQQSEMEIDPNADQMEAEEMLRESVMALNGLDNEFVPVEMPASSFDLPQAATAKSSVSGSSDNSMHSSDNSMPMSVEVVSANLPNPLSIDAFVVKTDPELVGQPVVSHVCEHVLPTTLEHIPCSIASNADSQTLSLGVPQFVPKQQHSSSIDDSVPLLHSQMVTASNLLEKPIHSTTATKNPTDLAHQRILLNDGKQQLDSLDDQDKAVDLRSKEAEEQGRRFHVEQIQLNSPVESGSIETSNRSADNWGTDSAGNNVKSVGELNTMHTRGSPEMSSDSMVLSLFSASKLLSNQSESQAASTRDPRRLATAGEVQDEGETELEQFGSLLQRDKNGRLVSPRMNSIRDQSTDKEFRKVDASTGITADPIRISSKIPANSSVQNVFKKNAAPTKELNVKRTESNVANNKEESLETNLNDRDRESMENNQTMSESEILFVASASDSSPTVASRGEIQKSSALHATESVIADWGKRPNNKTETAQTINASHRLSEMTVDSVKEVPNGISFGEQEEINDSLKRSEVATSAGQEAISKMPTSSGEFTEPAKRRLVKFGLDGNAKSTNSSLLLSLLPDPLPFFRTHPTLVNTVLLAGLPSAVVAIGEPIHLMNYLQVNAPVTARGLSWKADSDTALPLSTTRTAMLNQHIVPEKGQSHFIDNTQATLHTQMLPISGQHIPSSFRSFLSSQVEKESFDSEPKRFSDADEARSASSSDAKADSKGAFEFSSIVEKLKDESRQAVQKAANMQRYENPNTNTSLSSGSDGKIIAPAERAVSDVLKNEEFLHPDVPSDQTIQNVMPTLSTSTVQPIKESSKMSKKHFGIFIPNEETFQNSMTKTAVYSRSSSDASANAQSNKQNSRTQSLQARAKFANGTSNLLRTHATTGALHANGIPSKNRALLSQISPDLEIPSKQSDEPSTHAASPRPFFRSRSSTHSLTVSTNTHSTPSTKFPSLTRPINNFGSSRKSIASSSLLSNVSSPIAVRRPASVMRTIAPSVFSSLSADSKTTVNILHETSEGNLRNEHLQTAANIVNENALGRLEKPRLNTAALFKGGEVTGTTTSRLLQRTSRSFARLMASTKSPGGRKVYFNTGRSDRSKIAASPNKSNVGIFLQQQSASNDADIEMQTENGFPAFPSRPSDGVILLQICKPCHFLQRNNWLIRPQSDILYVDVWTNEQPRRKIF</sequence>
<evidence type="ECO:0000256" key="2">
    <source>
        <dbReference type="SAM" id="MobiDB-lite"/>
    </source>
</evidence>
<protein>
    <recommendedName>
        <fullName evidence="6">ZP domain-containing protein</fullName>
    </recommendedName>
</protein>
<feature type="region of interest" description="Disordered" evidence="2">
    <location>
        <begin position="454"/>
        <end position="481"/>
    </location>
</feature>
<feature type="region of interest" description="Disordered" evidence="2">
    <location>
        <begin position="1816"/>
        <end position="1838"/>
    </location>
</feature>
<keyword evidence="5" id="KW-1185">Reference proteome</keyword>
<feature type="compositionally biased region" description="Basic and acidic residues" evidence="2">
    <location>
        <begin position="264"/>
        <end position="273"/>
    </location>
</feature>
<feature type="region of interest" description="Disordered" evidence="2">
    <location>
        <begin position="382"/>
        <end position="433"/>
    </location>
</feature>
<feature type="region of interest" description="Disordered" evidence="2">
    <location>
        <begin position="1360"/>
        <end position="1385"/>
    </location>
</feature>
<comment type="caution">
    <text evidence="4">The sequence shown here is derived from an EMBL/GenBank/DDBJ whole genome shotgun (WGS) entry which is preliminary data.</text>
</comment>
<feature type="region of interest" description="Disordered" evidence="2">
    <location>
        <begin position="222"/>
        <end position="243"/>
    </location>
</feature>
<feature type="coiled-coil region" evidence="1">
    <location>
        <begin position="1093"/>
        <end position="1134"/>
    </location>
</feature>
<feature type="region of interest" description="Disordered" evidence="2">
    <location>
        <begin position="342"/>
        <end position="363"/>
    </location>
</feature>
<feature type="region of interest" description="Disordered" evidence="2">
    <location>
        <begin position="500"/>
        <end position="548"/>
    </location>
</feature>